<dbReference type="Pfam" id="PF07727">
    <property type="entry name" value="RVT_2"/>
    <property type="match status" value="1"/>
</dbReference>
<evidence type="ECO:0000256" key="4">
    <source>
        <dbReference type="ARBA" id="ARBA00022801"/>
    </source>
</evidence>
<dbReference type="GO" id="GO:0003676">
    <property type="term" value="F:nucleic acid binding"/>
    <property type="evidence" value="ECO:0007669"/>
    <property type="project" value="InterPro"/>
</dbReference>
<dbReference type="InterPro" id="IPR050301">
    <property type="entry name" value="NTE"/>
</dbReference>
<dbReference type="Gene3D" id="3.40.1090.10">
    <property type="entry name" value="Cytosolic phospholipase A2 catalytic domain"/>
    <property type="match status" value="1"/>
</dbReference>
<feature type="compositionally biased region" description="Polar residues" evidence="10">
    <location>
        <begin position="1727"/>
        <end position="1739"/>
    </location>
</feature>
<dbReference type="InterPro" id="IPR002641">
    <property type="entry name" value="PNPLA_dom"/>
</dbReference>
<dbReference type="InterPro" id="IPR014710">
    <property type="entry name" value="RmlC-like_jellyroll"/>
</dbReference>
<evidence type="ECO:0000259" key="13">
    <source>
        <dbReference type="PROSITE" id="PS50994"/>
    </source>
</evidence>
<dbReference type="SUPFAM" id="SSF51206">
    <property type="entry name" value="cAMP-binding domain-like"/>
    <property type="match status" value="3"/>
</dbReference>
<dbReference type="InterPro" id="IPR000595">
    <property type="entry name" value="cNMP-bd_dom"/>
</dbReference>
<keyword evidence="16" id="KW-1185">Reference proteome</keyword>
<keyword evidence="8 11" id="KW-0472">Membrane</keyword>
<evidence type="ECO:0000256" key="6">
    <source>
        <dbReference type="ARBA" id="ARBA00022989"/>
    </source>
</evidence>
<protein>
    <submittedName>
        <fullName evidence="15">Patatin-like phospholipase domain-containing protein 7</fullName>
    </submittedName>
</protein>
<feature type="compositionally biased region" description="Polar residues" evidence="10">
    <location>
        <begin position="1551"/>
        <end position="1560"/>
    </location>
</feature>
<feature type="domain" description="Cyclic nucleotide-binding" evidence="12">
    <location>
        <begin position="1769"/>
        <end position="1816"/>
    </location>
</feature>
<dbReference type="InterPro" id="IPR013103">
    <property type="entry name" value="RVT_2"/>
</dbReference>
<evidence type="ECO:0000256" key="1">
    <source>
        <dbReference type="ARBA" id="ARBA00004370"/>
    </source>
</evidence>
<feature type="region of interest" description="Disordered" evidence="10">
    <location>
        <begin position="727"/>
        <end position="888"/>
    </location>
</feature>
<feature type="domain" description="Cyclic nucleotide-binding" evidence="12">
    <location>
        <begin position="1957"/>
        <end position="2041"/>
    </location>
</feature>
<feature type="compositionally biased region" description="Basic and acidic residues" evidence="10">
    <location>
        <begin position="2825"/>
        <end position="2843"/>
    </location>
</feature>
<dbReference type="OrthoDB" id="444607at2759"/>
<dbReference type="PANTHER" id="PTHR14226">
    <property type="entry name" value="NEUROPATHY TARGET ESTERASE/SWISS CHEESE D.MELANOGASTER"/>
    <property type="match status" value="1"/>
</dbReference>
<evidence type="ECO:0000256" key="8">
    <source>
        <dbReference type="ARBA" id="ARBA00023136"/>
    </source>
</evidence>
<organism evidence="15 16">
    <name type="scientific">Symbiodinium microadriaticum</name>
    <name type="common">Dinoflagellate</name>
    <name type="synonym">Zooxanthella microadriatica</name>
    <dbReference type="NCBI Taxonomy" id="2951"/>
    <lineage>
        <taxon>Eukaryota</taxon>
        <taxon>Sar</taxon>
        <taxon>Alveolata</taxon>
        <taxon>Dinophyceae</taxon>
        <taxon>Suessiales</taxon>
        <taxon>Symbiodiniaceae</taxon>
        <taxon>Symbiodinium</taxon>
    </lineage>
</organism>
<accession>A0A1Q9CXE2</accession>
<dbReference type="Proteomes" id="UP000186817">
    <property type="component" value="Unassembled WGS sequence"/>
</dbReference>
<feature type="region of interest" description="Disordered" evidence="10">
    <location>
        <begin position="616"/>
        <end position="650"/>
    </location>
</feature>
<dbReference type="GO" id="GO:0016042">
    <property type="term" value="P:lipid catabolic process"/>
    <property type="evidence" value="ECO:0007669"/>
    <property type="project" value="UniProtKB-UniRule"/>
</dbReference>
<evidence type="ECO:0000256" key="11">
    <source>
        <dbReference type="SAM" id="Phobius"/>
    </source>
</evidence>
<keyword evidence="3 11" id="KW-0812">Transmembrane</keyword>
<feature type="short sequence motif" description="GXGXXG" evidence="9">
    <location>
        <begin position="2439"/>
        <end position="2444"/>
    </location>
</feature>
<feature type="region of interest" description="Disordered" evidence="10">
    <location>
        <begin position="687"/>
        <end position="709"/>
    </location>
</feature>
<dbReference type="GO" id="GO:0016020">
    <property type="term" value="C:membrane"/>
    <property type="evidence" value="ECO:0007669"/>
    <property type="project" value="UniProtKB-SubCell"/>
</dbReference>
<feature type="region of interest" description="Disordered" evidence="10">
    <location>
        <begin position="162"/>
        <end position="182"/>
    </location>
</feature>
<comment type="similarity">
    <text evidence="2">Belongs to the NTE family.</text>
</comment>
<keyword evidence="5 9" id="KW-0442">Lipid degradation</keyword>
<evidence type="ECO:0000259" key="14">
    <source>
        <dbReference type="PROSITE" id="PS51635"/>
    </source>
</evidence>
<comment type="subcellular location">
    <subcellularLocation>
        <location evidence="1">Membrane</location>
    </subcellularLocation>
</comment>
<feature type="compositionally biased region" description="Acidic residues" evidence="10">
    <location>
        <begin position="864"/>
        <end position="873"/>
    </location>
</feature>
<dbReference type="InterPro" id="IPR001584">
    <property type="entry name" value="Integrase_cat-core"/>
</dbReference>
<dbReference type="SUPFAM" id="SSF52151">
    <property type="entry name" value="FabD/lysophospholipase-like"/>
    <property type="match status" value="1"/>
</dbReference>
<sequence>MSAEMGITYQGFANDFGHDLAKKNVAKEVIAELYVKTPAFAWIAPHVRGPLLQDGIVNSISPLQWRNHLRAQRRCKDVAYVLAQGACAQMDGGRHFAWEWPMDLKYGWDCEATRLIFDRGRALGLDLYDFVVHGCAYHRNPEVHGKKWRIITSSPSLATALRGKRCPGHKEHPATPRGRAPLPLQMCSDSLEGILWELRGQGRSLREDVETWASGGDFVGEAAYTLGRPTALPPEAPTGKRLQQVKDMMLRVHKASGHTSMENLSRLLLRRGAPEWAVSMAKELSCPDCAEAKRKVGPPQASLDEPAGLWEVLGLDVFEYEHVVESQPVKSKFLLMIDRGSRFTMVAFLKTYRAAENWEPSSQDIKSAIVRVWLNANPSPKWLLTDAAAYFTSREMLEFCSHSGLGLLTSPAEAHWVMGIEERTIQILKRTAERLEKEDLDLSVSSLFSLAAQAHNARIHPATGYSPFQWARGWSRDNSLPIGLDPKKAFGRSLLLRTKAEEAFVKADSAIKLSKLKNTVSKAVGEYKPGSLAMLWRQRVRHGHGGWTGPLRVLLQEGTTVWLATGSTLVRAKLNQLRPSTEREQLIVSTQGATLHKTAVGLDTLLKGYRGKHFLDASSESPGDELEENLEPAEVRAEPSPVGPRPERDTWERRPGMLVRIHNVMRLSLFSPSRVTSLPVSEDQLTGNRRTIIKGPNGPRMIVDNFRTDPRPSRALMERWHGETQFELKPPEGEGSVPAASGELPPAPGERQASRQPERLASPEERPASLPERVASPQERPASLPVRGPASQVPEPPVPEPQRSQEPPAVVTDELMEPETPFPQRRGPEVVAGSPLDEQEVTLPPQPEGLEEEHASAAPYSTSEESDSSDELVPEGSESKKRRVERQAGSEEASFLGFACEISFEEKDLRKLTKKPRKAAVWLSQKMSEKSREVNWRQLSLDEKREYDEAQAIEVTNVVREAAFRALTAQELCELEWGKVMSMRWVLTRKSDGRAKARLVVLGYQAHNVTEVETAAPTLSRTSRNALFAVASNNRFVLESGDITSAFLQSLSNLEAENLLVFAPSELAAMFGGDPAEAGTVLKLTKAFYGLVHAPRVWYESVVSALKQYGWRQMTFDRCLFGLYDEANELIAAKEHLRSTFKFGKWSLASEGFTFAGCFVKQTPDGISVNQEEYIREWVKEIPISKQRLSQQKSPATKEEVAALRGLLGTVAWKGTQTGPQFQAEVSLLLSKVPTATVATLEEANKLVREVRRTAGQRLLYPSWGLPWEAISTVVWADASQGNRPNKSSTVGYLACYGPRSLLDGEEGTLALIAWKSSKAPRETLGSNGAEVQAITIGEDSCFLLRAVWFELNGGTVTRESLEAELKARTHGALITDSRGIFDAMTRNLSSLHGLRSSRAGFELTVSYQQALRIGTKLRWVNGAAQLADGLTKAAPSARKGLLEFLTRGQKWSIVYDPSFTAGKKLTKAKLQQMLKSQEETFVSKLRDFTRDCNFPWLDRSEFCVDFEERFAIASKTKESQPAPSPNTDKATGNASGAAKPRAVCRRHPGQGTSCPFTTTGSSGRRRLGASREGAASSWRGLERSENAGAMESVANAVSVAVSAASAALEVSSDAVAPLWSQLELLVSAAFQVTQAFWLLIGYAFSLLTQKLFTQPLWATVLIAVPSVYLTYVVGRWFINLSWERGLRDSRSGRLESRGKRPKPPELQLLERFSSGESDFEDINEAQPATSRSPTQSFDRQMASVLQEKERLAGSGLLLSAAGASGGFGLGDAEAECLRFLESQMEDIVFAPGQSIFDHGDPRSAFLVVKKGEVIVQPGNRPTSDVYTVGPGNAIVGLLYVLASLQSQCSDTDPPVPCTVHSSSAAAGMEGATVAKLPVECFSDSFDKFPKAMQWLVQRLCIRLSTVVFQTLSTHFGLRREFMIPSGSRLLTAPDASTPPAAAFRQLVVPESEECDLAETIVRPAGDLAFPSQSRAKHLMILLEGDLVVEQSGEPVKGMVSPGDAIGELSILTDKPSPIHYRCQSKCTFAALPREACQRLLARCPRSFTLTLLHLIVGRTATWLHRVDACLEWLAVEGSRCLYRQGDPMCGFFIVLSGRLVALEDTEEPAPRMPQLRSKASPPGIRVREVLLRGSLCGELDCLRNSTYSQTVQASRDTEVCRVSPMLLQVVALEFPRAILHFSSQIGRKPAQSQASASAMYKTTITVVPATADVDINRVCSRLTAALSVLGNAMHITPSTDLFCAAPGVQGAVRNLDEGRLARLLADLEERNRWLVYEAEAPGSKGVTDWTRRCVRQADIILVATNFNGQGRGDVPQTLNEKHVRDAAPLFVTRELLLLHKGVQGKSGNVSKLSSMDDWFVGAAARADSLRPGVTGFVRHHLFAPHRGGGMMRSTRHYLNPRPWASSWHHVRVGHGDSVDWNRCARLLAGKAIGVCFGGGGARGNCHFGVIKAMQELGIPIDIVSGTSFGALAGAMYSMSAPEPTSLPALVKRVMTKQFSARKMMLDLNFPRTAYFTGAYLNSVLKEIFARRRLEDLLIPFACTSTDIVHFEEKVHRDGPLWRVIRASMSLVGFVPPIPHQERREDGKVSTTLLVDGGYVNQYPIEALKDHGAGTVICIVACPDYSPVCTDYGDVVRGGLVSLQRRFGCCRRASGDPPSQAEIQERLMFLVEAMKESHSSRADLVICPDITNYGLLDFAKFEEISQSGYEAALPELRAWLPQAPEAVHATIAADADQAAQKSVNETEYGSRRGYRSWRTSASQAARRLLTSPRLRSHSAGSDLHLQASDADYEVEPAAAQGSFPSEPASVVPSGTDAAQMGQEQEGDRHAEASQDAFIHREDEPAQNTPARSAADKVGEAASEPPALPASSHSKEPHSSAEACDPFLDHDLDDDDEDEEEADEAEIWAMSAPDPPSKAPPPGSPHYRVMAPPRAEPLPQTEPFPPSEDARAGPLGSPPEMDREHVEGEPSESEPMQTGDSATSRIPVKDKLHSLQLFISIKAEQRRKPQAQERRSVHTVSFVTGKHEKMPTDPMIGAGMA</sequence>
<dbReference type="PROSITE" id="PS50994">
    <property type="entry name" value="INTEGRASE"/>
    <property type="match status" value="1"/>
</dbReference>
<keyword evidence="6 11" id="KW-1133">Transmembrane helix</keyword>
<evidence type="ECO:0000259" key="12">
    <source>
        <dbReference type="PROSITE" id="PS50042"/>
    </source>
</evidence>
<dbReference type="Gene3D" id="2.60.120.10">
    <property type="entry name" value="Jelly Rolls"/>
    <property type="match status" value="3"/>
</dbReference>
<feature type="domain" description="PNPLA" evidence="14">
    <location>
        <begin position="2435"/>
        <end position="2609"/>
    </location>
</feature>
<feature type="region of interest" description="Disordered" evidence="10">
    <location>
        <begin position="1717"/>
        <end position="1740"/>
    </location>
</feature>
<feature type="region of interest" description="Disordered" evidence="10">
    <location>
        <begin position="3002"/>
        <end position="3040"/>
    </location>
</feature>
<feature type="domain" description="Integrase catalytic" evidence="13">
    <location>
        <begin position="302"/>
        <end position="475"/>
    </location>
</feature>
<dbReference type="GO" id="GO:0004622">
    <property type="term" value="F:phosphatidylcholine lysophospholipase activity"/>
    <property type="evidence" value="ECO:0007669"/>
    <property type="project" value="UniProtKB-ARBA"/>
</dbReference>
<feature type="compositionally biased region" description="Low complexity" evidence="10">
    <location>
        <begin position="2860"/>
        <end position="2871"/>
    </location>
</feature>
<feature type="region of interest" description="Disordered" evidence="10">
    <location>
        <begin position="1516"/>
        <end position="1578"/>
    </location>
</feature>
<reference evidence="15 16" key="1">
    <citation type="submission" date="2016-02" db="EMBL/GenBank/DDBJ databases">
        <title>Genome analysis of coral dinoflagellate symbionts highlights evolutionary adaptations to a symbiotic lifestyle.</title>
        <authorList>
            <person name="Aranda M."/>
            <person name="Li Y."/>
            <person name="Liew Y.J."/>
            <person name="Baumgarten S."/>
            <person name="Simakov O."/>
            <person name="Wilson M."/>
            <person name="Piel J."/>
            <person name="Ashoor H."/>
            <person name="Bougouffa S."/>
            <person name="Bajic V.B."/>
            <person name="Ryu T."/>
            <person name="Ravasi T."/>
            <person name="Bayer T."/>
            <person name="Micklem G."/>
            <person name="Kim H."/>
            <person name="Bhak J."/>
            <person name="Lajeunesse T.C."/>
            <person name="Voolstra C.R."/>
        </authorList>
    </citation>
    <scope>NUCLEOTIDE SEQUENCE [LARGE SCALE GENOMIC DNA]</scope>
    <source>
        <strain evidence="15 16">CCMP2467</strain>
    </source>
</reference>
<evidence type="ECO:0000313" key="15">
    <source>
        <dbReference type="EMBL" id="OLP87577.1"/>
    </source>
</evidence>
<feature type="active site" description="Nucleophile" evidence="9">
    <location>
        <position position="2468"/>
    </location>
</feature>
<feature type="compositionally biased region" description="Polar residues" evidence="10">
    <location>
        <begin position="2973"/>
        <end position="2983"/>
    </location>
</feature>
<dbReference type="Gene3D" id="3.30.420.10">
    <property type="entry name" value="Ribonuclease H-like superfamily/Ribonuclease H"/>
    <property type="match status" value="1"/>
</dbReference>
<feature type="compositionally biased region" description="Pro residues" evidence="10">
    <location>
        <begin position="2933"/>
        <end position="2945"/>
    </location>
</feature>
<feature type="active site" description="Proton acceptor" evidence="9">
    <location>
        <position position="2596"/>
    </location>
</feature>
<feature type="compositionally biased region" description="Basic and acidic residues" evidence="10">
    <location>
        <begin position="752"/>
        <end position="767"/>
    </location>
</feature>
<dbReference type="InterPro" id="IPR036397">
    <property type="entry name" value="RNaseH_sf"/>
</dbReference>
<feature type="region of interest" description="Disordered" evidence="10">
    <location>
        <begin position="2797"/>
        <end position="2987"/>
    </location>
</feature>
<feature type="compositionally biased region" description="Polar residues" evidence="10">
    <location>
        <begin position="1520"/>
        <end position="1535"/>
    </location>
</feature>
<feature type="transmembrane region" description="Helical" evidence="11">
    <location>
        <begin position="1625"/>
        <end position="1645"/>
    </location>
</feature>
<feature type="region of interest" description="Disordered" evidence="10">
    <location>
        <begin position="2736"/>
        <end position="2756"/>
    </location>
</feature>
<evidence type="ECO:0000256" key="9">
    <source>
        <dbReference type="PROSITE-ProRule" id="PRU01161"/>
    </source>
</evidence>
<dbReference type="InterPro" id="IPR012337">
    <property type="entry name" value="RNaseH-like_sf"/>
</dbReference>
<dbReference type="GO" id="GO:0015074">
    <property type="term" value="P:DNA integration"/>
    <property type="evidence" value="ECO:0007669"/>
    <property type="project" value="InterPro"/>
</dbReference>
<feature type="short sequence motif" description="GXSXG" evidence="9">
    <location>
        <begin position="2466"/>
        <end position="2470"/>
    </location>
</feature>
<evidence type="ECO:0000256" key="3">
    <source>
        <dbReference type="ARBA" id="ARBA00022692"/>
    </source>
</evidence>
<dbReference type="InterPro" id="IPR056556">
    <property type="entry name" value="NTE1_P-loop_dom"/>
</dbReference>
<gene>
    <name evidence="15" type="primary">Pnpla7</name>
    <name evidence="15" type="ORF">AK812_SmicGene31182</name>
</gene>
<dbReference type="InterPro" id="IPR016035">
    <property type="entry name" value="Acyl_Trfase/lysoPLipase"/>
</dbReference>
<feature type="compositionally biased region" description="Acidic residues" evidence="10">
    <location>
        <begin position="622"/>
        <end position="631"/>
    </location>
</feature>
<feature type="compositionally biased region" description="Pro residues" evidence="10">
    <location>
        <begin position="2912"/>
        <end position="2923"/>
    </location>
</feature>
<proteinExistence type="inferred from homology"/>
<evidence type="ECO:0000313" key="16">
    <source>
        <dbReference type="Proteomes" id="UP000186817"/>
    </source>
</evidence>
<comment type="caution">
    <text evidence="15">The sequence shown here is derived from an EMBL/GenBank/DDBJ whole genome shotgun (WGS) entry which is preliminary data.</text>
</comment>
<name>A0A1Q9CXE2_SYMMI</name>
<feature type="transmembrane region" description="Helical" evidence="11">
    <location>
        <begin position="1657"/>
        <end position="1679"/>
    </location>
</feature>
<dbReference type="CDD" id="cd00038">
    <property type="entry name" value="CAP_ED"/>
    <property type="match status" value="3"/>
</dbReference>
<dbReference type="PANTHER" id="PTHR14226:SF29">
    <property type="entry name" value="NEUROPATHY TARGET ESTERASE SWS"/>
    <property type="match status" value="1"/>
</dbReference>
<dbReference type="Pfam" id="PF00027">
    <property type="entry name" value="cNMP_binding"/>
    <property type="match status" value="2"/>
</dbReference>
<keyword evidence="7 9" id="KW-0443">Lipid metabolism</keyword>
<dbReference type="SUPFAM" id="SSF53098">
    <property type="entry name" value="Ribonuclease H-like"/>
    <property type="match status" value="1"/>
</dbReference>
<keyword evidence="4 9" id="KW-0378">Hydrolase</keyword>
<dbReference type="PROSITE" id="PS50042">
    <property type="entry name" value="CNMP_BINDING_3"/>
    <property type="match status" value="3"/>
</dbReference>
<feature type="short sequence motif" description="DGA/G" evidence="9">
    <location>
        <begin position="2596"/>
        <end position="2598"/>
    </location>
</feature>
<evidence type="ECO:0000256" key="10">
    <source>
        <dbReference type="SAM" id="MobiDB-lite"/>
    </source>
</evidence>
<dbReference type="Pfam" id="PF24179">
    <property type="entry name" value="NTE_Ploop"/>
    <property type="match status" value="1"/>
</dbReference>
<feature type="compositionally biased region" description="Basic and acidic residues" evidence="10">
    <location>
        <begin position="3002"/>
        <end position="3015"/>
    </location>
</feature>
<dbReference type="InterPro" id="IPR018490">
    <property type="entry name" value="cNMP-bd_dom_sf"/>
</dbReference>
<evidence type="ECO:0000256" key="2">
    <source>
        <dbReference type="ARBA" id="ARBA00006636"/>
    </source>
</evidence>
<dbReference type="Pfam" id="PF01734">
    <property type="entry name" value="Patatin"/>
    <property type="match status" value="1"/>
</dbReference>
<feature type="compositionally biased region" description="Acidic residues" evidence="10">
    <location>
        <begin position="2890"/>
        <end position="2905"/>
    </location>
</feature>
<dbReference type="EMBL" id="LSRX01000853">
    <property type="protein sequence ID" value="OLP87577.1"/>
    <property type="molecule type" value="Genomic_DNA"/>
</dbReference>
<evidence type="ECO:0000256" key="7">
    <source>
        <dbReference type="ARBA" id="ARBA00023098"/>
    </source>
</evidence>
<feature type="domain" description="Cyclic nucleotide-binding" evidence="12">
    <location>
        <begin position="2082"/>
        <end position="2160"/>
    </location>
</feature>
<dbReference type="PROSITE" id="PS51635">
    <property type="entry name" value="PNPLA"/>
    <property type="match status" value="1"/>
</dbReference>
<evidence type="ECO:0000256" key="5">
    <source>
        <dbReference type="ARBA" id="ARBA00022963"/>
    </source>
</evidence>